<reference evidence="1" key="1">
    <citation type="journal article" date="2015" name="Nature">
        <title>Complex archaea that bridge the gap between prokaryotes and eukaryotes.</title>
        <authorList>
            <person name="Spang A."/>
            <person name="Saw J.H."/>
            <person name="Jorgensen S.L."/>
            <person name="Zaremba-Niedzwiedzka K."/>
            <person name="Martijn J."/>
            <person name="Lind A.E."/>
            <person name="van Eijk R."/>
            <person name="Schleper C."/>
            <person name="Guy L."/>
            <person name="Ettema T.J."/>
        </authorList>
    </citation>
    <scope>NUCLEOTIDE SEQUENCE</scope>
</reference>
<evidence type="ECO:0000313" key="1">
    <source>
        <dbReference type="EMBL" id="KKL54164.1"/>
    </source>
</evidence>
<gene>
    <name evidence="1" type="ORF">LCGC14_2268120</name>
</gene>
<organism evidence="1">
    <name type="scientific">marine sediment metagenome</name>
    <dbReference type="NCBI Taxonomy" id="412755"/>
    <lineage>
        <taxon>unclassified sequences</taxon>
        <taxon>metagenomes</taxon>
        <taxon>ecological metagenomes</taxon>
    </lineage>
</organism>
<comment type="caution">
    <text evidence="1">The sequence shown here is derived from an EMBL/GenBank/DDBJ whole genome shotgun (WGS) entry which is preliminary data.</text>
</comment>
<proteinExistence type="predicted"/>
<accession>A0A0F9CXX8</accession>
<dbReference type="AlphaFoldDB" id="A0A0F9CXX8"/>
<protein>
    <submittedName>
        <fullName evidence="1">Uncharacterized protein</fullName>
    </submittedName>
</protein>
<name>A0A0F9CXX8_9ZZZZ</name>
<feature type="non-terminal residue" evidence="1">
    <location>
        <position position="1"/>
    </location>
</feature>
<sequence length="258" mass="27698">NQSFALTKYSDERLVWHLDSHRVYPVNRPILFAIEIRLYFTQQSVAVFNAGSLFNHPREDYIALTSFALQPQISIIPALIGTGLRQIVAGATYIAGYGTPADSGETLQETVVQITTTSVGSGIDVAETWDVSDASAFAVGDLIRLGTEDAFVEAVDEINDTISVLRNGTNTAHAIGTAISIYATSAPSDVATAIWLTAAHLIGQQHLRAENMTGLRQAVIGSYSISIGRDASSAGMPYVPDAAKAILQKYRKIRIQGA</sequence>
<dbReference type="EMBL" id="LAZR01031294">
    <property type="protein sequence ID" value="KKL54164.1"/>
    <property type="molecule type" value="Genomic_DNA"/>
</dbReference>